<evidence type="ECO:0000313" key="1">
    <source>
        <dbReference type="EMBL" id="QHT89142.1"/>
    </source>
</evidence>
<dbReference type="AlphaFoldDB" id="A0A6C0I8L0"/>
<sequence length="113" mass="13260">MDIPNQILEYEQHIFDEYISKRIKFIKSIKELNINKLNKTQLSNMINDIKMIIDPLKNIINNIDDYLENTIDSFNNDLSTRSLNDFDELIKYYILLSSLNDSPDSLDSLVSVE</sequence>
<organism evidence="1">
    <name type="scientific">viral metagenome</name>
    <dbReference type="NCBI Taxonomy" id="1070528"/>
    <lineage>
        <taxon>unclassified sequences</taxon>
        <taxon>metagenomes</taxon>
        <taxon>organismal metagenomes</taxon>
    </lineage>
</organism>
<name>A0A6C0I8L0_9ZZZZ</name>
<dbReference type="EMBL" id="MN740136">
    <property type="protein sequence ID" value="QHT89142.1"/>
    <property type="molecule type" value="Genomic_DNA"/>
</dbReference>
<proteinExistence type="predicted"/>
<accession>A0A6C0I8L0</accession>
<protein>
    <submittedName>
        <fullName evidence="1">Uncharacterized protein</fullName>
    </submittedName>
</protein>
<reference evidence="1" key="1">
    <citation type="journal article" date="2020" name="Nature">
        <title>Giant virus diversity and host interactions through global metagenomics.</title>
        <authorList>
            <person name="Schulz F."/>
            <person name="Roux S."/>
            <person name="Paez-Espino D."/>
            <person name="Jungbluth S."/>
            <person name="Walsh D.A."/>
            <person name="Denef V.J."/>
            <person name="McMahon K.D."/>
            <person name="Konstantinidis K.T."/>
            <person name="Eloe-Fadrosh E.A."/>
            <person name="Kyrpides N.C."/>
            <person name="Woyke T."/>
        </authorList>
    </citation>
    <scope>NUCLEOTIDE SEQUENCE</scope>
    <source>
        <strain evidence="1">GVMAG-M-3300023184-53</strain>
    </source>
</reference>